<keyword evidence="2" id="KW-1185">Reference proteome</keyword>
<reference evidence="1 2" key="2">
    <citation type="journal article" date="2022" name="Mol. Ecol. Resour.">
        <title>The genomes of chicory, endive, great burdock and yacon provide insights into Asteraceae paleo-polyploidization history and plant inulin production.</title>
        <authorList>
            <person name="Fan W."/>
            <person name="Wang S."/>
            <person name="Wang H."/>
            <person name="Wang A."/>
            <person name="Jiang F."/>
            <person name="Liu H."/>
            <person name="Zhao H."/>
            <person name="Xu D."/>
            <person name="Zhang Y."/>
        </authorList>
    </citation>
    <scope>NUCLEOTIDE SEQUENCE [LARGE SCALE GENOMIC DNA]</scope>
    <source>
        <strain evidence="2">cv. Yunnan</strain>
        <tissue evidence="1">Leaves</tissue>
    </source>
</reference>
<dbReference type="EMBL" id="CM042018">
    <property type="protein sequence ID" value="KAI3827910.1"/>
    <property type="molecule type" value="Genomic_DNA"/>
</dbReference>
<sequence length="298" mass="34613">MGHRSKIPWKEKGTSLYVGDERVDSNRLYLPYQEIPNIPVPRAVEEPPEEDRVRILLNQIAELEREKAETKAENEVQRQALEDARNRKCRKLGHQTTLGCQKKQIVENNNNAEQDAPKAKMERMINLGIEKAIRKIIAANEENKAAKKKESMIQISKTEGTKKEFSNPHYTRNTEGEHSNYHSKTSKRTYWESHDSSVASPREGHESSYKKRKNLRCSYKNFQDYKTYEIVGKEGTVAALRWLEKTNSVLAISKFFEEDKVLYASNLFRDHTLEWWNQIISTKGVTPRQGGNARRNIH</sequence>
<gene>
    <name evidence="1" type="ORF">L1987_01999</name>
</gene>
<proteinExistence type="predicted"/>
<accession>A0ACB9K6H6</accession>
<evidence type="ECO:0000313" key="1">
    <source>
        <dbReference type="EMBL" id="KAI3827910.1"/>
    </source>
</evidence>
<dbReference type="Proteomes" id="UP001056120">
    <property type="component" value="Linkage Group LG01"/>
</dbReference>
<protein>
    <submittedName>
        <fullName evidence="1">Uncharacterized protein</fullName>
    </submittedName>
</protein>
<organism evidence="1 2">
    <name type="scientific">Smallanthus sonchifolius</name>
    <dbReference type="NCBI Taxonomy" id="185202"/>
    <lineage>
        <taxon>Eukaryota</taxon>
        <taxon>Viridiplantae</taxon>
        <taxon>Streptophyta</taxon>
        <taxon>Embryophyta</taxon>
        <taxon>Tracheophyta</taxon>
        <taxon>Spermatophyta</taxon>
        <taxon>Magnoliopsida</taxon>
        <taxon>eudicotyledons</taxon>
        <taxon>Gunneridae</taxon>
        <taxon>Pentapetalae</taxon>
        <taxon>asterids</taxon>
        <taxon>campanulids</taxon>
        <taxon>Asterales</taxon>
        <taxon>Asteraceae</taxon>
        <taxon>Asteroideae</taxon>
        <taxon>Heliantheae alliance</taxon>
        <taxon>Millerieae</taxon>
        <taxon>Smallanthus</taxon>
    </lineage>
</organism>
<reference evidence="2" key="1">
    <citation type="journal article" date="2022" name="Mol. Ecol. Resour.">
        <title>The genomes of chicory, endive, great burdock and yacon provide insights into Asteraceae palaeo-polyploidization history and plant inulin production.</title>
        <authorList>
            <person name="Fan W."/>
            <person name="Wang S."/>
            <person name="Wang H."/>
            <person name="Wang A."/>
            <person name="Jiang F."/>
            <person name="Liu H."/>
            <person name="Zhao H."/>
            <person name="Xu D."/>
            <person name="Zhang Y."/>
        </authorList>
    </citation>
    <scope>NUCLEOTIDE SEQUENCE [LARGE SCALE GENOMIC DNA]</scope>
    <source>
        <strain evidence="2">cv. Yunnan</strain>
    </source>
</reference>
<name>A0ACB9K6H6_9ASTR</name>
<evidence type="ECO:0000313" key="2">
    <source>
        <dbReference type="Proteomes" id="UP001056120"/>
    </source>
</evidence>
<comment type="caution">
    <text evidence="1">The sequence shown here is derived from an EMBL/GenBank/DDBJ whole genome shotgun (WGS) entry which is preliminary data.</text>
</comment>